<dbReference type="VEuPathDB" id="FungiDB:ASPZODRAFT_138738"/>
<feature type="region of interest" description="Disordered" evidence="1">
    <location>
        <begin position="1"/>
        <end position="36"/>
    </location>
</feature>
<dbReference type="AlphaFoldDB" id="A0A1L9SWS2"/>
<feature type="region of interest" description="Disordered" evidence="1">
    <location>
        <begin position="499"/>
        <end position="541"/>
    </location>
</feature>
<evidence type="ECO:0000256" key="2">
    <source>
        <dbReference type="SAM" id="Phobius"/>
    </source>
</evidence>
<dbReference type="Proteomes" id="UP000184188">
    <property type="component" value="Unassembled WGS sequence"/>
</dbReference>
<dbReference type="GeneID" id="34610949"/>
<protein>
    <submittedName>
        <fullName evidence="3">Uncharacterized protein</fullName>
    </submittedName>
</protein>
<gene>
    <name evidence="3" type="ORF">ASPZODRAFT_138738</name>
</gene>
<reference evidence="4" key="1">
    <citation type="journal article" date="2017" name="Genome Biol.">
        <title>Comparative genomics reveals high biological diversity and specific adaptations in the industrially and medically important fungal genus Aspergillus.</title>
        <authorList>
            <person name="de Vries R.P."/>
            <person name="Riley R."/>
            <person name="Wiebenga A."/>
            <person name="Aguilar-Osorio G."/>
            <person name="Amillis S."/>
            <person name="Uchima C.A."/>
            <person name="Anderluh G."/>
            <person name="Asadollahi M."/>
            <person name="Askin M."/>
            <person name="Barry K."/>
            <person name="Battaglia E."/>
            <person name="Bayram O."/>
            <person name="Benocci T."/>
            <person name="Braus-Stromeyer S.A."/>
            <person name="Caldana C."/>
            <person name="Canovas D."/>
            <person name="Cerqueira G.C."/>
            <person name="Chen F."/>
            <person name="Chen W."/>
            <person name="Choi C."/>
            <person name="Clum A."/>
            <person name="Dos Santos R.A."/>
            <person name="Damasio A.R."/>
            <person name="Diallinas G."/>
            <person name="Emri T."/>
            <person name="Fekete E."/>
            <person name="Flipphi M."/>
            <person name="Freyberg S."/>
            <person name="Gallo A."/>
            <person name="Gournas C."/>
            <person name="Habgood R."/>
            <person name="Hainaut M."/>
            <person name="Harispe M.L."/>
            <person name="Henrissat B."/>
            <person name="Hilden K.S."/>
            <person name="Hope R."/>
            <person name="Hossain A."/>
            <person name="Karabika E."/>
            <person name="Karaffa L."/>
            <person name="Karanyi Z."/>
            <person name="Krasevec N."/>
            <person name="Kuo A."/>
            <person name="Kusch H."/>
            <person name="LaButti K."/>
            <person name="Lagendijk E.L."/>
            <person name="Lapidus A."/>
            <person name="Levasseur A."/>
            <person name="Lindquist E."/>
            <person name="Lipzen A."/>
            <person name="Logrieco A.F."/>
            <person name="MacCabe A."/>
            <person name="Maekelae M.R."/>
            <person name="Malavazi I."/>
            <person name="Melin P."/>
            <person name="Meyer V."/>
            <person name="Mielnichuk N."/>
            <person name="Miskei M."/>
            <person name="Molnar A.P."/>
            <person name="Mule G."/>
            <person name="Ngan C.Y."/>
            <person name="Orejas M."/>
            <person name="Orosz E."/>
            <person name="Ouedraogo J.P."/>
            <person name="Overkamp K.M."/>
            <person name="Park H.-S."/>
            <person name="Perrone G."/>
            <person name="Piumi F."/>
            <person name="Punt P.J."/>
            <person name="Ram A.F."/>
            <person name="Ramon A."/>
            <person name="Rauscher S."/>
            <person name="Record E."/>
            <person name="Riano-Pachon D.M."/>
            <person name="Robert V."/>
            <person name="Roehrig J."/>
            <person name="Ruller R."/>
            <person name="Salamov A."/>
            <person name="Salih N.S."/>
            <person name="Samson R.A."/>
            <person name="Sandor E."/>
            <person name="Sanguinetti M."/>
            <person name="Schuetze T."/>
            <person name="Sepcic K."/>
            <person name="Shelest E."/>
            <person name="Sherlock G."/>
            <person name="Sophianopoulou V."/>
            <person name="Squina F.M."/>
            <person name="Sun H."/>
            <person name="Susca A."/>
            <person name="Todd R.B."/>
            <person name="Tsang A."/>
            <person name="Unkles S.E."/>
            <person name="van de Wiele N."/>
            <person name="van Rossen-Uffink D."/>
            <person name="Oliveira J.V."/>
            <person name="Vesth T.C."/>
            <person name="Visser J."/>
            <person name="Yu J.-H."/>
            <person name="Zhou M."/>
            <person name="Andersen M.R."/>
            <person name="Archer D.B."/>
            <person name="Baker S.E."/>
            <person name="Benoit I."/>
            <person name="Brakhage A.A."/>
            <person name="Braus G.H."/>
            <person name="Fischer R."/>
            <person name="Frisvad J.C."/>
            <person name="Goldman G.H."/>
            <person name="Houbraken J."/>
            <person name="Oakley B."/>
            <person name="Pocsi I."/>
            <person name="Scazzocchio C."/>
            <person name="Seiboth B."/>
            <person name="vanKuyk P.A."/>
            <person name="Wortman J."/>
            <person name="Dyer P.S."/>
            <person name="Grigoriev I.V."/>
        </authorList>
    </citation>
    <scope>NUCLEOTIDE SEQUENCE [LARGE SCALE GENOMIC DNA]</scope>
    <source>
        <strain evidence="4">CBS 506.65</strain>
    </source>
</reference>
<feature type="transmembrane region" description="Helical" evidence="2">
    <location>
        <begin position="287"/>
        <end position="309"/>
    </location>
</feature>
<feature type="region of interest" description="Disordered" evidence="1">
    <location>
        <begin position="114"/>
        <end position="148"/>
    </location>
</feature>
<sequence length="541" mass="55722">MARHGHIRHLQSGKTKKKHSHGHGDEDKLGGIDGDSPIFGSPHGVALIKLPAEEPQLPLWERQADVSSQDVLTVSVPTTVDTATLTESTPYLSVSASLSVSLAITVESDTATAPTTAYTSNTSSITTSTTPYTSPWSETPTTTRTSAVPAAYTNPGSSSLASSKATISTTSVPTTFAAGSGASTTIPSISTSSTYSESTTTSANTTFPAFTDTASSTTQSIWYFQSSETSTGTSWTSSTGWGATATVSTQSATSATNSVQSSVNGTDTSGSSSSSSSSTDTESTAKIVGGVVGGVAGIVLLLIAALFLVHRRKSFLRTIQAAGSLSSEHGTAGSVTGQGSIPRSAEMTSRRSSNDPLFAAALSPSFMKRWRQSNQTTLTGSTLGSETSERGFQKISGRKLPSVFQPGSDGYGGGMEVDSPTGTEPSIVVPLSPSQSRTGPYATAPTTNPRGVPLDASYTRESQESDDAIIVIRPSPARTPVASSVNVASPDVAVPARAFPQPQSALIPPVPPMPRRPDGLGRSHPSLDGSRGSRFTESLDI</sequence>
<name>A0A1L9SWS2_9EURO</name>
<keyword evidence="4" id="KW-1185">Reference proteome</keyword>
<feature type="region of interest" description="Disordered" evidence="1">
    <location>
        <begin position="430"/>
        <end position="453"/>
    </location>
</feature>
<keyword evidence="2" id="KW-0472">Membrane</keyword>
<dbReference type="STRING" id="1073090.A0A1L9SWS2"/>
<proteinExistence type="predicted"/>
<keyword evidence="2" id="KW-1133">Transmembrane helix</keyword>
<organism evidence="3 4">
    <name type="scientific">Penicilliopsis zonata CBS 506.65</name>
    <dbReference type="NCBI Taxonomy" id="1073090"/>
    <lineage>
        <taxon>Eukaryota</taxon>
        <taxon>Fungi</taxon>
        <taxon>Dikarya</taxon>
        <taxon>Ascomycota</taxon>
        <taxon>Pezizomycotina</taxon>
        <taxon>Eurotiomycetes</taxon>
        <taxon>Eurotiomycetidae</taxon>
        <taxon>Eurotiales</taxon>
        <taxon>Aspergillaceae</taxon>
        <taxon>Penicilliopsis</taxon>
    </lineage>
</organism>
<dbReference type="EMBL" id="KV878336">
    <property type="protein sequence ID" value="OJJ51662.1"/>
    <property type="molecule type" value="Genomic_DNA"/>
</dbReference>
<feature type="compositionally biased region" description="Low complexity" evidence="1">
    <location>
        <begin position="115"/>
        <end position="148"/>
    </location>
</feature>
<keyword evidence="2" id="KW-0812">Transmembrane</keyword>
<feature type="compositionally biased region" description="Basic residues" evidence="1">
    <location>
        <begin position="1"/>
        <end position="21"/>
    </location>
</feature>
<feature type="region of interest" description="Disordered" evidence="1">
    <location>
        <begin position="326"/>
        <end position="353"/>
    </location>
</feature>
<dbReference type="OrthoDB" id="5421784at2759"/>
<feature type="compositionally biased region" description="Polar residues" evidence="1">
    <location>
        <begin position="432"/>
        <end position="449"/>
    </location>
</feature>
<dbReference type="RefSeq" id="XP_022586172.1">
    <property type="nucleotide sequence ID" value="XM_022724484.1"/>
</dbReference>
<evidence type="ECO:0000313" key="4">
    <source>
        <dbReference type="Proteomes" id="UP000184188"/>
    </source>
</evidence>
<evidence type="ECO:0000256" key="1">
    <source>
        <dbReference type="SAM" id="MobiDB-lite"/>
    </source>
</evidence>
<feature type="compositionally biased region" description="Polar residues" evidence="1">
    <location>
        <begin position="326"/>
        <end position="347"/>
    </location>
</feature>
<feature type="region of interest" description="Disordered" evidence="1">
    <location>
        <begin position="252"/>
        <end position="283"/>
    </location>
</feature>
<evidence type="ECO:0000313" key="3">
    <source>
        <dbReference type="EMBL" id="OJJ51662.1"/>
    </source>
</evidence>
<accession>A0A1L9SWS2</accession>